<accession>A0A9Q0FUB4</accession>
<evidence type="ECO:0000313" key="1">
    <source>
        <dbReference type="EMBL" id="KAJ4837702.1"/>
    </source>
</evidence>
<proteinExistence type="predicted"/>
<organism evidence="1 2">
    <name type="scientific">Turnera subulata</name>
    <dbReference type="NCBI Taxonomy" id="218843"/>
    <lineage>
        <taxon>Eukaryota</taxon>
        <taxon>Viridiplantae</taxon>
        <taxon>Streptophyta</taxon>
        <taxon>Embryophyta</taxon>
        <taxon>Tracheophyta</taxon>
        <taxon>Spermatophyta</taxon>
        <taxon>Magnoliopsida</taxon>
        <taxon>eudicotyledons</taxon>
        <taxon>Gunneridae</taxon>
        <taxon>Pentapetalae</taxon>
        <taxon>rosids</taxon>
        <taxon>fabids</taxon>
        <taxon>Malpighiales</taxon>
        <taxon>Passifloraceae</taxon>
        <taxon>Turnera</taxon>
    </lineage>
</organism>
<reference evidence="1" key="1">
    <citation type="submission" date="2022-02" db="EMBL/GenBank/DDBJ databases">
        <authorList>
            <person name="Henning P.M."/>
            <person name="McCubbin A.G."/>
            <person name="Shore J.S."/>
        </authorList>
    </citation>
    <scope>NUCLEOTIDE SEQUENCE</scope>
    <source>
        <strain evidence="1">F60SS</strain>
        <tissue evidence="1">Leaves</tissue>
    </source>
</reference>
<keyword evidence="2" id="KW-1185">Reference proteome</keyword>
<comment type="caution">
    <text evidence="1">The sequence shown here is derived from an EMBL/GenBank/DDBJ whole genome shotgun (WGS) entry which is preliminary data.</text>
</comment>
<name>A0A9Q0FUB4_9ROSI</name>
<reference evidence="1" key="2">
    <citation type="journal article" date="2023" name="Plants (Basel)">
        <title>Annotation of the Turnera subulata (Passifloraceae) Draft Genome Reveals the S-Locus Evolved after the Divergence of Turneroideae from Passifloroideae in a Stepwise Manner.</title>
        <authorList>
            <person name="Henning P.M."/>
            <person name="Roalson E.H."/>
            <person name="Mir W."/>
            <person name="McCubbin A.G."/>
            <person name="Shore J.S."/>
        </authorList>
    </citation>
    <scope>NUCLEOTIDE SEQUENCE</scope>
    <source>
        <strain evidence="1">F60SS</strain>
    </source>
</reference>
<dbReference type="Proteomes" id="UP001141552">
    <property type="component" value="Unassembled WGS sequence"/>
</dbReference>
<dbReference type="AlphaFoldDB" id="A0A9Q0FUB4"/>
<dbReference type="EMBL" id="JAKUCV010003761">
    <property type="protein sequence ID" value="KAJ4837702.1"/>
    <property type="molecule type" value="Genomic_DNA"/>
</dbReference>
<evidence type="ECO:0000313" key="2">
    <source>
        <dbReference type="Proteomes" id="UP001141552"/>
    </source>
</evidence>
<protein>
    <submittedName>
        <fullName evidence="1">Uncharacterized protein</fullName>
    </submittedName>
</protein>
<gene>
    <name evidence="1" type="ORF">Tsubulata_041679</name>
</gene>
<sequence length="69" mass="7766">MISQATLYDLNFRVVSLVFIMVQIHLKGYNLVSLQERVLVNAEGRKAVSPSLWDILSCVSSIFLLLALE</sequence>